<keyword evidence="3" id="KW-0902">Two-component regulatory system</keyword>
<evidence type="ECO:0000313" key="7">
    <source>
        <dbReference type="EMBL" id="OSY41132.1"/>
    </source>
</evidence>
<dbReference type="InterPro" id="IPR036890">
    <property type="entry name" value="HATPase_C_sf"/>
</dbReference>
<keyword evidence="9" id="KW-1185">Reference proteome</keyword>
<reference evidence="8 10" key="2">
    <citation type="submission" date="2017-09" db="EMBL/GenBank/DDBJ databases">
        <authorList>
            <person name="Lee N."/>
            <person name="Cho B.-K."/>
        </authorList>
    </citation>
    <scope>NUCLEOTIDE SEQUENCE [LARGE SCALE GENOMIC DNA]</scope>
    <source>
        <strain evidence="8 10">ATCC 23948</strain>
    </source>
</reference>
<evidence type="ECO:0000313" key="9">
    <source>
        <dbReference type="Proteomes" id="UP000194225"/>
    </source>
</evidence>
<feature type="compositionally biased region" description="Gly residues" evidence="4">
    <location>
        <begin position="378"/>
        <end position="407"/>
    </location>
</feature>
<dbReference type="EMBL" id="MIGA01000042">
    <property type="protein sequence ID" value="OSY41132.1"/>
    <property type="molecule type" value="Genomic_DNA"/>
</dbReference>
<evidence type="ECO:0000256" key="2">
    <source>
        <dbReference type="ARBA" id="ARBA00022777"/>
    </source>
</evidence>
<dbReference type="GO" id="GO:0046983">
    <property type="term" value="F:protein dimerization activity"/>
    <property type="evidence" value="ECO:0007669"/>
    <property type="project" value="InterPro"/>
</dbReference>
<dbReference type="EMBL" id="CP023691">
    <property type="protein sequence ID" value="QEV52234.1"/>
    <property type="molecule type" value="Genomic_DNA"/>
</dbReference>
<dbReference type="Pfam" id="PF07730">
    <property type="entry name" value="HisKA_3"/>
    <property type="match status" value="1"/>
</dbReference>
<sequence length="516" mass="53473">MAQTWEATVQHTEQRTAGEKNPGGADGSESCRPGRRGRQPGQGPGKYAFLPWLLMGLGAFSNVIQGKSGNPWLAGLGLLAFNSLYISVIWASFNPRLRDSRRPVYALGMLTAVTFAVAIGFGGNWFLFFPLLSLASGTVRALRGKKLALWLITLSGAAGYLTGWHDDDPWGAFGIGYGTFLSGMVTATVLSLFDTIQELNTTRQELARSAVEKERLRFSRDLHDLLGHTLSVVVVKAEAVRRLAPRDLDAALAQATDIEAVGRQALTEIREAVSGYREGSLTTELDRARSALEAAGIEPVVRQAGPPLPPQAGALLGWVVREGVTNTVRHSGATRCEIAVHADQERVRLTITDDGRGPLSSGAAAAPGLSWLRDLAPGRGGDGGGEKGAGGTFGSRGAEGGKTYGGRGADDGWETNGGRGAGDGQETEVGREAYGIPGTDGSGGASPADGIGGDGGPALPGRSGTVGGTGLKGLAERLAAAGGTLHSGADGRHGFRVTAELPVGTGDGADTEEWTK</sequence>
<feature type="compositionally biased region" description="Gly residues" evidence="4">
    <location>
        <begin position="438"/>
        <end position="470"/>
    </location>
</feature>
<proteinExistence type="predicted"/>
<dbReference type="SUPFAM" id="SSF55874">
    <property type="entry name" value="ATPase domain of HSP90 chaperone/DNA topoisomerase II/histidine kinase"/>
    <property type="match status" value="1"/>
</dbReference>
<dbReference type="AlphaFoldDB" id="A0AAE6TLZ2"/>
<accession>A0AAE6TLZ2</accession>
<dbReference type="InterPro" id="IPR050482">
    <property type="entry name" value="Sensor_HK_TwoCompSys"/>
</dbReference>
<protein>
    <submittedName>
        <fullName evidence="7 8">Sensor histidine kinase</fullName>
        <ecNumber evidence="7">2.7.13.3</ecNumber>
    </submittedName>
</protein>
<dbReference type="GO" id="GO:0016020">
    <property type="term" value="C:membrane"/>
    <property type="evidence" value="ECO:0007669"/>
    <property type="project" value="InterPro"/>
</dbReference>
<evidence type="ECO:0000256" key="4">
    <source>
        <dbReference type="SAM" id="MobiDB-lite"/>
    </source>
</evidence>
<dbReference type="EC" id="2.7.13.3" evidence="7"/>
<feature type="transmembrane region" description="Helical" evidence="5">
    <location>
        <begin position="71"/>
        <end position="93"/>
    </location>
</feature>
<dbReference type="RefSeq" id="WP_085926807.1">
    <property type="nucleotide sequence ID" value="NZ_BAABSS010000070.1"/>
</dbReference>
<gene>
    <name evidence="7" type="primary">desK_11</name>
    <name evidence="7" type="ORF">BG653_05208</name>
    <name evidence="8" type="ORF">CP981_11660</name>
</gene>
<keyword evidence="5" id="KW-0472">Membrane</keyword>
<dbReference type="CDD" id="cd16917">
    <property type="entry name" value="HATPase_UhpB-NarQ-NarX-like"/>
    <property type="match status" value="1"/>
</dbReference>
<evidence type="ECO:0000313" key="8">
    <source>
        <dbReference type="EMBL" id="QEV52234.1"/>
    </source>
</evidence>
<feature type="transmembrane region" description="Helical" evidence="5">
    <location>
        <begin position="105"/>
        <end position="135"/>
    </location>
</feature>
<evidence type="ECO:0000256" key="5">
    <source>
        <dbReference type="SAM" id="Phobius"/>
    </source>
</evidence>
<dbReference type="GeneID" id="90923960"/>
<keyword evidence="2 8" id="KW-0418">Kinase</keyword>
<keyword evidence="1 7" id="KW-0808">Transferase</keyword>
<feature type="transmembrane region" description="Helical" evidence="5">
    <location>
        <begin position="170"/>
        <end position="193"/>
    </location>
</feature>
<dbReference type="PANTHER" id="PTHR24421:SF63">
    <property type="entry name" value="SENSOR HISTIDINE KINASE DESK"/>
    <property type="match status" value="1"/>
</dbReference>
<feature type="compositionally biased region" description="Polar residues" evidence="4">
    <location>
        <begin position="1"/>
        <end position="11"/>
    </location>
</feature>
<reference evidence="7 9" key="1">
    <citation type="submission" date="2016-09" db="EMBL/GenBank/DDBJ databases">
        <title>Streptomyces platensis DSM40041, a candidate organism with high potential of specific P450 cytochromes.</title>
        <authorList>
            <person name="Grumaz C."/>
            <person name="Vainshtein Y."/>
            <person name="Kirstahler P."/>
            <person name="Sohn K."/>
        </authorList>
    </citation>
    <scope>NUCLEOTIDE SEQUENCE [LARGE SCALE GENOMIC DNA]</scope>
    <source>
        <strain evidence="7 9">DSM 40041</strain>
    </source>
</reference>
<keyword evidence="5" id="KW-0812">Transmembrane</keyword>
<feature type="transmembrane region" description="Helical" evidence="5">
    <location>
        <begin position="47"/>
        <end position="64"/>
    </location>
</feature>
<feature type="domain" description="Signal transduction histidine kinase subgroup 3 dimerisation and phosphoacceptor" evidence="6">
    <location>
        <begin position="214"/>
        <end position="280"/>
    </location>
</feature>
<feature type="region of interest" description="Disordered" evidence="4">
    <location>
        <begin position="370"/>
        <end position="470"/>
    </location>
</feature>
<dbReference type="KEGG" id="spla:CP981_11660"/>
<dbReference type="PANTHER" id="PTHR24421">
    <property type="entry name" value="NITRATE/NITRITE SENSOR PROTEIN NARX-RELATED"/>
    <property type="match status" value="1"/>
</dbReference>
<evidence type="ECO:0000313" key="10">
    <source>
        <dbReference type="Proteomes" id="UP000325458"/>
    </source>
</evidence>
<dbReference type="InterPro" id="IPR011712">
    <property type="entry name" value="Sig_transdc_His_kin_sub3_dim/P"/>
</dbReference>
<dbReference type="Gene3D" id="3.30.565.10">
    <property type="entry name" value="Histidine kinase-like ATPase, C-terminal domain"/>
    <property type="match status" value="2"/>
</dbReference>
<feature type="region of interest" description="Disordered" evidence="4">
    <location>
        <begin position="485"/>
        <end position="516"/>
    </location>
</feature>
<dbReference type="Proteomes" id="UP000194225">
    <property type="component" value="Unassembled WGS sequence"/>
</dbReference>
<dbReference type="GO" id="GO:0000155">
    <property type="term" value="F:phosphorelay sensor kinase activity"/>
    <property type="evidence" value="ECO:0007669"/>
    <property type="project" value="InterPro"/>
</dbReference>
<keyword evidence="5" id="KW-1133">Transmembrane helix</keyword>
<feature type="region of interest" description="Disordered" evidence="4">
    <location>
        <begin position="1"/>
        <end position="43"/>
    </location>
</feature>
<evidence type="ECO:0000256" key="1">
    <source>
        <dbReference type="ARBA" id="ARBA00022679"/>
    </source>
</evidence>
<organism evidence="8 10">
    <name type="scientific">Streptomyces platensis</name>
    <dbReference type="NCBI Taxonomy" id="58346"/>
    <lineage>
        <taxon>Bacteria</taxon>
        <taxon>Bacillati</taxon>
        <taxon>Actinomycetota</taxon>
        <taxon>Actinomycetes</taxon>
        <taxon>Kitasatosporales</taxon>
        <taxon>Streptomycetaceae</taxon>
        <taxon>Streptomyces</taxon>
    </lineage>
</organism>
<name>A0AAE6TLZ2_STRPT</name>
<evidence type="ECO:0000259" key="6">
    <source>
        <dbReference type="Pfam" id="PF07730"/>
    </source>
</evidence>
<dbReference type="Gene3D" id="1.20.5.1930">
    <property type="match status" value="1"/>
</dbReference>
<evidence type="ECO:0000256" key="3">
    <source>
        <dbReference type="ARBA" id="ARBA00023012"/>
    </source>
</evidence>
<dbReference type="Proteomes" id="UP000325458">
    <property type="component" value="Chromosome"/>
</dbReference>
<feature type="transmembrane region" description="Helical" evidence="5">
    <location>
        <begin position="147"/>
        <end position="164"/>
    </location>
</feature>